<dbReference type="InterPro" id="IPR046955">
    <property type="entry name" value="PHR1-like"/>
</dbReference>
<name>A0A498JHA6_MALDO</name>
<evidence type="ECO:0000256" key="2">
    <source>
        <dbReference type="ARBA" id="ARBA00023015"/>
    </source>
</evidence>
<evidence type="ECO:0000256" key="5">
    <source>
        <dbReference type="SAM" id="Phobius"/>
    </source>
</evidence>
<dbReference type="Gene3D" id="1.10.10.60">
    <property type="entry name" value="Homeodomain-like"/>
    <property type="match status" value="1"/>
</dbReference>
<keyword evidence="7" id="KW-1185">Reference proteome</keyword>
<evidence type="ECO:0000256" key="3">
    <source>
        <dbReference type="ARBA" id="ARBA00023163"/>
    </source>
</evidence>
<keyword evidence="5" id="KW-0812">Transmembrane</keyword>
<dbReference type="GO" id="GO:0003677">
    <property type="term" value="F:DNA binding"/>
    <property type="evidence" value="ECO:0007669"/>
    <property type="project" value="InterPro"/>
</dbReference>
<feature type="transmembrane region" description="Helical" evidence="5">
    <location>
        <begin position="156"/>
        <end position="175"/>
    </location>
</feature>
<proteinExistence type="predicted"/>
<keyword evidence="5" id="KW-0472">Membrane</keyword>
<dbReference type="Proteomes" id="UP000290289">
    <property type="component" value="Chromosome 7"/>
</dbReference>
<dbReference type="PANTHER" id="PTHR31314:SF164">
    <property type="entry name" value="HTH MYB-TYPE DOMAIN-CONTAINING PROTEIN"/>
    <property type="match status" value="1"/>
</dbReference>
<dbReference type="PANTHER" id="PTHR31314">
    <property type="entry name" value="MYB FAMILY TRANSCRIPTION FACTOR PHL7-LIKE"/>
    <property type="match status" value="1"/>
</dbReference>
<dbReference type="InterPro" id="IPR006447">
    <property type="entry name" value="Myb_dom_plants"/>
</dbReference>
<keyword evidence="5" id="KW-1133">Transmembrane helix</keyword>
<keyword evidence="3" id="KW-0804">Transcription</keyword>
<organism evidence="6 7">
    <name type="scientific">Malus domestica</name>
    <name type="common">Apple</name>
    <name type="synonym">Pyrus malus</name>
    <dbReference type="NCBI Taxonomy" id="3750"/>
    <lineage>
        <taxon>Eukaryota</taxon>
        <taxon>Viridiplantae</taxon>
        <taxon>Streptophyta</taxon>
        <taxon>Embryophyta</taxon>
        <taxon>Tracheophyta</taxon>
        <taxon>Spermatophyta</taxon>
        <taxon>Magnoliopsida</taxon>
        <taxon>eudicotyledons</taxon>
        <taxon>Gunneridae</taxon>
        <taxon>Pentapetalae</taxon>
        <taxon>rosids</taxon>
        <taxon>fabids</taxon>
        <taxon>Rosales</taxon>
        <taxon>Rosaceae</taxon>
        <taxon>Amygdaloideae</taxon>
        <taxon>Maleae</taxon>
        <taxon>Malus</taxon>
    </lineage>
</organism>
<comment type="caution">
    <text evidence="6">The sequence shown here is derived from an EMBL/GenBank/DDBJ whole genome shotgun (WGS) entry which is preliminary data.</text>
</comment>
<dbReference type="STRING" id="3750.A0A498JHA6"/>
<evidence type="ECO:0000256" key="4">
    <source>
        <dbReference type="ARBA" id="ARBA00023242"/>
    </source>
</evidence>
<protein>
    <recommendedName>
        <fullName evidence="8">HTH myb-type domain-containing protein</fullName>
    </recommendedName>
</protein>
<sequence>MDNISPPGSSLIPSPPLDNISSTLSLVERLGGQERATPKLVLQLMNFKGLGITHVKRHLQMYRSKKMENPNRGEQINKLHTGSSTLPIVNTKVKVYIFINLRDLAFLLYDRSSIIAPIKRIVSILIFSVIEDEEHPEIFEVPIQFLLCRLLPLPRYAYTCFLGGFDVASVIFLISIRLLDIKWEKKTFMAILGLAKIISIPAATRGFQFLVLSYFLVILNQLSDFRFLSRISPGLFPRRGGSIFGGVRFGSPRLCFHCLIRISPGLFHWREESIF</sequence>
<evidence type="ECO:0000313" key="6">
    <source>
        <dbReference type="EMBL" id="RXH95239.1"/>
    </source>
</evidence>
<keyword evidence="4" id="KW-0539">Nucleus</keyword>
<gene>
    <name evidence="6" type="ORF">DVH24_024923</name>
</gene>
<keyword evidence="2" id="KW-0805">Transcription regulation</keyword>
<dbReference type="NCBIfam" id="TIGR01557">
    <property type="entry name" value="myb_SHAQKYF"/>
    <property type="match status" value="1"/>
</dbReference>
<dbReference type="AlphaFoldDB" id="A0A498JHA6"/>
<comment type="subcellular location">
    <subcellularLocation>
        <location evidence="1">Nucleus</location>
    </subcellularLocation>
</comment>
<evidence type="ECO:0000313" key="7">
    <source>
        <dbReference type="Proteomes" id="UP000290289"/>
    </source>
</evidence>
<dbReference type="EMBL" id="RDQH01000333">
    <property type="protein sequence ID" value="RXH95239.1"/>
    <property type="molecule type" value="Genomic_DNA"/>
</dbReference>
<reference evidence="6 7" key="1">
    <citation type="submission" date="2018-10" db="EMBL/GenBank/DDBJ databases">
        <title>A high-quality apple genome assembly.</title>
        <authorList>
            <person name="Hu J."/>
        </authorList>
    </citation>
    <scope>NUCLEOTIDE SEQUENCE [LARGE SCALE GENOMIC DNA]</scope>
    <source>
        <strain evidence="7">cv. HFTH1</strain>
        <tissue evidence="6">Young leaf</tissue>
    </source>
</reference>
<evidence type="ECO:0008006" key="8">
    <source>
        <dbReference type="Google" id="ProtNLM"/>
    </source>
</evidence>
<evidence type="ECO:0000256" key="1">
    <source>
        <dbReference type="ARBA" id="ARBA00004123"/>
    </source>
</evidence>
<dbReference type="GO" id="GO:0005634">
    <property type="term" value="C:nucleus"/>
    <property type="evidence" value="ECO:0007669"/>
    <property type="project" value="UniProtKB-SubCell"/>
</dbReference>
<dbReference type="GO" id="GO:0003700">
    <property type="term" value="F:DNA-binding transcription factor activity"/>
    <property type="evidence" value="ECO:0007669"/>
    <property type="project" value="InterPro"/>
</dbReference>
<accession>A0A498JHA6</accession>